<dbReference type="GO" id="GO:0003677">
    <property type="term" value="F:DNA binding"/>
    <property type="evidence" value="ECO:0007669"/>
    <property type="project" value="InterPro"/>
</dbReference>
<keyword evidence="2" id="KW-1185">Reference proteome</keyword>
<name>D3PYC3_STANL</name>
<dbReference type="EMBL" id="CP001778">
    <property type="protein sequence ID" value="ADD41490.1"/>
    <property type="molecule type" value="Genomic_DNA"/>
</dbReference>
<dbReference type="InterPro" id="IPR010982">
    <property type="entry name" value="Lambda_DNA-bd_dom_sf"/>
</dbReference>
<proteinExistence type="predicted"/>
<dbReference type="STRING" id="446470.Snas_1793"/>
<dbReference type="Gene3D" id="1.10.260.40">
    <property type="entry name" value="lambda repressor-like DNA-binding domains"/>
    <property type="match status" value="1"/>
</dbReference>
<dbReference type="AlphaFoldDB" id="D3PYC3"/>
<dbReference type="OrthoDB" id="3680625at2"/>
<dbReference type="eggNOG" id="COG1396">
    <property type="taxonomic scope" value="Bacteria"/>
</dbReference>
<accession>D3PYC3</accession>
<evidence type="ECO:0008006" key="3">
    <source>
        <dbReference type="Google" id="ProtNLM"/>
    </source>
</evidence>
<evidence type="ECO:0000313" key="1">
    <source>
        <dbReference type="EMBL" id="ADD41490.1"/>
    </source>
</evidence>
<dbReference type="SUPFAM" id="SSF47413">
    <property type="entry name" value="lambda repressor-like DNA-binding domains"/>
    <property type="match status" value="1"/>
</dbReference>
<protein>
    <recommendedName>
        <fullName evidence="3">DNA-binding protein</fullName>
    </recommendedName>
</protein>
<dbReference type="KEGG" id="sna:Snas_1793"/>
<dbReference type="HOGENOM" id="CLU_107605_0_0_11"/>
<dbReference type="RefSeq" id="WP_013017061.1">
    <property type="nucleotide sequence ID" value="NC_013947.1"/>
</dbReference>
<reference evidence="1 2" key="1">
    <citation type="journal article" date="2009" name="Stand. Genomic Sci.">
        <title>Complete genome sequence of Stackebrandtia nassauensis type strain (LLR-40K-21).</title>
        <authorList>
            <person name="Munk C."/>
            <person name="Lapidus A."/>
            <person name="Copeland A."/>
            <person name="Jando M."/>
            <person name="Mayilraj S."/>
            <person name="Glavina Del Rio T."/>
            <person name="Nolan M."/>
            <person name="Chen F."/>
            <person name="Lucas S."/>
            <person name="Tice H."/>
            <person name="Cheng J.F."/>
            <person name="Han C."/>
            <person name="Detter J.C."/>
            <person name="Bruce D."/>
            <person name="Goodwin L."/>
            <person name="Chain P."/>
            <person name="Pitluck S."/>
            <person name="Goker M."/>
            <person name="Ovchinikova G."/>
            <person name="Pati A."/>
            <person name="Ivanova N."/>
            <person name="Mavromatis K."/>
            <person name="Chen A."/>
            <person name="Palaniappan K."/>
            <person name="Land M."/>
            <person name="Hauser L."/>
            <person name="Chang Y.J."/>
            <person name="Jeffries C.D."/>
            <person name="Bristow J."/>
            <person name="Eisen J.A."/>
            <person name="Markowitz V."/>
            <person name="Hugenholtz P."/>
            <person name="Kyrpides N.C."/>
            <person name="Klenk H.P."/>
        </authorList>
    </citation>
    <scope>NUCLEOTIDE SEQUENCE [LARGE SCALE GENOMIC DNA]</scope>
    <source>
        <strain evidence="2">DSM 44728 / CIP 108903 / NRRL B-16338 / NBRC 102104 / LLR-40K-21</strain>
    </source>
</reference>
<dbReference type="Proteomes" id="UP000000844">
    <property type="component" value="Chromosome"/>
</dbReference>
<sequence>MSDNAELVERNRRQQTELYGQPLGDLLGGIARQLGLNQARLAGVLGLSAPMLSQLMSGQRAKIGNPEAAQRLQALIDLSGEVAAARLSPDQVPARLAEIGAQAGALSTTGNTGMRPNAATAARTVQNLLRAIAGAQEVLSAAATLEREHPELAEFLRVYGAGRTADAVAHYAAREHLL</sequence>
<evidence type="ECO:0000313" key="2">
    <source>
        <dbReference type="Proteomes" id="UP000000844"/>
    </source>
</evidence>
<gene>
    <name evidence="1" type="ordered locus">Snas_1793</name>
</gene>
<organism evidence="1 2">
    <name type="scientific">Stackebrandtia nassauensis (strain DSM 44728 / CIP 108903 / NRRL B-16338 / NBRC 102104 / LLR-40K-21)</name>
    <dbReference type="NCBI Taxonomy" id="446470"/>
    <lineage>
        <taxon>Bacteria</taxon>
        <taxon>Bacillati</taxon>
        <taxon>Actinomycetota</taxon>
        <taxon>Actinomycetes</taxon>
        <taxon>Glycomycetales</taxon>
        <taxon>Glycomycetaceae</taxon>
        <taxon>Stackebrandtia</taxon>
    </lineage>
</organism>